<dbReference type="InterPro" id="IPR038136">
    <property type="entry name" value="CofD-like_dom_sf"/>
</dbReference>
<dbReference type="Proteomes" id="UP000266841">
    <property type="component" value="Unassembled WGS sequence"/>
</dbReference>
<evidence type="ECO:0000313" key="3">
    <source>
        <dbReference type="Proteomes" id="UP000266841"/>
    </source>
</evidence>
<sequence length="165" mass="17550">MSSHDETFEPLRFDKRSERFGASQGDEPRRGRPGIVVFSGGTAFNAASAEMASRNVGYNVQSSEREGSYDNLSRSDSANSLVDMLTSELNAGESSANPSSTSGRGTKVWHVLPVTDDGGSTAEIVRVLGGPAVGDIRSRLLRLAPGTTREARAVLRLLGHRLTSA</sequence>
<reference evidence="2 3" key="1">
    <citation type="journal article" date="2012" name="Genome Biol.">
        <title>Genome and low-iron response of an oceanic diatom adapted to chronic iron limitation.</title>
        <authorList>
            <person name="Lommer M."/>
            <person name="Specht M."/>
            <person name="Roy A.S."/>
            <person name="Kraemer L."/>
            <person name="Andreson R."/>
            <person name="Gutowska M.A."/>
            <person name="Wolf J."/>
            <person name="Bergner S.V."/>
            <person name="Schilhabel M.B."/>
            <person name="Klostermeier U.C."/>
            <person name="Beiko R.G."/>
            <person name="Rosenstiel P."/>
            <person name="Hippler M."/>
            <person name="Laroche J."/>
        </authorList>
    </citation>
    <scope>NUCLEOTIDE SEQUENCE [LARGE SCALE GENOMIC DNA]</scope>
    <source>
        <strain evidence="2 3">CCMP1005</strain>
    </source>
</reference>
<evidence type="ECO:0000313" key="2">
    <source>
        <dbReference type="EMBL" id="EJK63979.1"/>
    </source>
</evidence>
<accession>K0SG54</accession>
<feature type="compositionally biased region" description="Polar residues" evidence="1">
    <location>
        <begin position="87"/>
        <end position="104"/>
    </location>
</feature>
<comment type="caution">
    <text evidence="2">The sequence shown here is derived from an EMBL/GenBank/DDBJ whole genome shotgun (WGS) entry which is preliminary data.</text>
</comment>
<proteinExistence type="predicted"/>
<dbReference type="OrthoDB" id="10267139at2759"/>
<feature type="compositionally biased region" description="Basic and acidic residues" evidence="1">
    <location>
        <begin position="1"/>
        <end position="19"/>
    </location>
</feature>
<dbReference type="PANTHER" id="PTHR31240:SF0">
    <property type="entry name" value="MATERNAL EFFECT EMBRYO ARREST 18"/>
    <property type="match status" value="1"/>
</dbReference>
<gene>
    <name evidence="2" type="ORF">THAOC_15336</name>
</gene>
<evidence type="ECO:0000256" key="1">
    <source>
        <dbReference type="SAM" id="MobiDB-lite"/>
    </source>
</evidence>
<protein>
    <submittedName>
        <fullName evidence="2">Uncharacterized protein</fullName>
    </submittedName>
</protein>
<dbReference type="PANTHER" id="PTHR31240">
    <property type="entry name" value="MATERNAL EFFECT EMBRYO ARREST 18"/>
    <property type="match status" value="1"/>
</dbReference>
<organism evidence="2 3">
    <name type="scientific">Thalassiosira oceanica</name>
    <name type="common">Marine diatom</name>
    <dbReference type="NCBI Taxonomy" id="159749"/>
    <lineage>
        <taxon>Eukaryota</taxon>
        <taxon>Sar</taxon>
        <taxon>Stramenopiles</taxon>
        <taxon>Ochrophyta</taxon>
        <taxon>Bacillariophyta</taxon>
        <taxon>Coscinodiscophyceae</taxon>
        <taxon>Thalassiosirophycidae</taxon>
        <taxon>Thalassiosirales</taxon>
        <taxon>Thalassiosiraceae</taxon>
        <taxon>Thalassiosira</taxon>
    </lineage>
</organism>
<feature type="compositionally biased region" description="Polar residues" evidence="1">
    <location>
        <begin position="70"/>
        <end position="80"/>
    </location>
</feature>
<feature type="non-terminal residue" evidence="2">
    <location>
        <position position="165"/>
    </location>
</feature>
<dbReference type="Gene3D" id="3.40.50.10680">
    <property type="entry name" value="CofD-like domains"/>
    <property type="match status" value="1"/>
</dbReference>
<dbReference type="SUPFAM" id="SSF142338">
    <property type="entry name" value="CofD-like"/>
    <property type="match status" value="1"/>
</dbReference>
<dbReference type="AlphaFoldDB" id="K0SG54"/>
<feature type="region of interest" description="Disordered" evidence="1">
    <location>
        <begin position="1"/>
        <end position="34"/>
    </location>
</feature>
<feature type="region of interest" description="Disordered" evidence="1">
    <location>
        <begin position="59"/>
        <end position="106"/>
    </location>
</feature>
<dbReference type="EMBL" id="AGNL01017799">
    <property type="protein sequence ID" value="EJK63979.1"/>
    <property type="molecule type" value="Genomic_DNA"/>
</dbReference>
<keyword evidence="3" id="KW-1185">Reference proteome</keyword>
<name>K0SG54_THAOC</name>